<feature type="disulfide bond" evidence="1">
    <location>
        <begin position="60"/>
        <end position="69"/>
    </location>
</feature>
<organism evidence="2">
    <name type="scientific">Magallana gigas</name>
    <name type="common">Pacific oyster</name>
    <name type="synonym">Crassostrea gigas</name>
    <dbReference type="NCBI Taxonomy" id="29159"/>
    <lineage>
        <taxon>Eukaryota</taxon>
        <taxon>Metazoa</taxon>
        <taxon>Spiralia</taxon>
        <taxon>Lophotrochozoa</taxon>
        <taxon>Mollusca</taxon>
        <taxon>Bivalvia</taxon>
        <taxon>Autobranchia</taxon>
        <taxon>Pteriomorphia</taxon>
        <taxon>Ostreida</taxon>
        <taxon>Ostreoidea</taxon>
        <taxon>Ostreidae</taxon>
        <taxon>Magallana</taxon>
    </lineage>
</organism>
<name>K1QLN9_MAGGI</name>
<dbReference type="InParanoid" id="K1QLN9"/>
<comment type="caution">
    <text evidence="1">Lacks conserved residue(s) required for the propagation of feature annotation.</text>
</comment>
<dbReference type="PROSITE" id="PS50026">
    <property type="entry name" value="EGF_3"/>
    <property type="match status" value="1"/>
</dbReference>
<dbReference type="EMBL" id="JH816881">
    <property type="protein sequence ID" value="EKC22546.1"/>
    <property type="molecule type" value="Genomic_DNA"/>
</dbReference>
<dbReference type="PROSITE" id="PS00022">
    <property type="entry name" value="EGF_1"/>
    <property type="match status" value="1"/>
</dbReference>
<sequence>MEDKTCCAWGNINVEIRYQEYFCCSGWRHNGSEVCNIPVCPYDCGGSSRGSCISPGVCRCNAGYTGTYCIEVAACSFRKPCYPGYCTNTACMCTNKFSPENNPTDKAYYPSIEQSTLNFGYFHQVKQMPIYNMTIDSAMSTDDVETFWTNRRDANSINFTFQSIFSPSALNFPSRPDYIVQYAFGITKADVNVRVTTLNNGEKYNKVLSCYGVSRDNPINEHLYRCDTSIDDFNIRFDSGDTYSVTFRAENGGFRILDNGGGKQYYTGRSTTRKIDIKFDTEIPYHCTEKSECTYPVSAMMSVQNDVTTAPIQISWKGWKDQFSKVARYALEVFKLVKGRDGTLKEPYTDLVPNPVPITIREFNETTEGGTHSFTYQPNNPGVYSCILEINDRANNSAYVRRFVIYDPISSVTSDESHPFYATSGNPAANYEWQNINPNTFTFTWKNHFLNKLHGDGNFLARISLFPDSLDDGGDRNAYKTIQYDDTEGTRSRYAIPNERGIIKYDVAYNIGKDQSSPQVYQHQNYRNNSIEIFEHQNLRDGNSYTIWVKAYDILGNTKEERFVLHYDSSKPYVSSEELQKNVEEDKMNFTSSVSILGASDPHSGVKRIKYRFRAQSMGKVINDREYEYLNPTRFCESWILMDFQTFLPDGQTLQSEMIFKVQNWVILDYVEAGGSYHLQLYTLIIRSGACKRPKETREVTNARSPPGDLMSRSDTYDTVDDACNTAYQELGQISSPSNYDQLRGPNNELCHDKRTSYNKEGWVVVSILRL</sequence>
<dbReference type="PROSITE" id="PS01186">
    <property type="entry name" value="EGF_2"/>
    <property type="match status" value="1"/>
</dbReference>
<dbReference type="AlphaFoldDB" id="K1QLN9"/>
<reference evidence="2" key="1">
    <citation type="journal article" date="2012" name="Nature">
        <title>The oyster genome reveals stress adaptation and complexity of shell formation.</title>
        <authorList>
            <person name="Zhang G."/>
            <person name="Fang X."/>
            <person name="Guo X."/>
            <person name="Li L."/>
            <person name="Luo R."/>
            <person name="Xu F."/>
            <person name="Yang P."/>
            <person name="Zhang L."/>
            <person name="Wang X."/>
            <person name="Qi H."/>
            <person name="Xiong Z."/>
            <person name="Que H."/>
            <person name="Xie Y."/>
            <person name="Holland P.W."/>
            <person name="Paps J."/>
            <person name="Zhu Y."/>
            <person name="Wu F."/>
            <person name="Chen Y."/>
            <person name="Wang J."/>
            <person name="Peng C."/>
            <person name="Meng J."/>
            <person name="Yang L."/>
            <person name="Liu J."/>
            <person name="Wen B."/>
            <person name="Zhang N."/>
            <person name="Huang Z."/>
            <person name="Zhu Q."/>
            <person name="Feng Y."/>
            <person name="Mount A."/>
            <person name="Hedgecock D."/>
            <person name="Xu Z."/>
            <person name="Liu Y."/>
            <person name="Domazet-Loso T."/>
            <person name="Du Y."/>
            <person name="Sun X."/>
            <person name="Zhang S."/>
            <person name="Liu B."/>
            <person name="Cheng P."/>
            <person name="Jiang X."/>
            <person name="Li J."/>
            <person name="Fan D."/>
            <person name="Wang W."/>
            <person name="Fu W."/>
            <person name="Wang T."/>
            <person name="Wang B."/>
            <person name="Zhang J."/>
            <person name="Peng Z."/>
            <person name="Li Y."/>
            <person name="Li N."/>
            <person name="Wang J."/>
            <person name="Chen M."/>
            <person name="He Y."/>
            <person name="Tan F."/>
            <person name="Song X."/>
            <person name="Zheng Q."/>
            <person name="Huang R."/>
            <person name="Yang H."/>
            <person name="Du X."/>
            <person name="Chen L."/>
            <person name="Yang M."/>
            <person name="Gaffney P.M."/>
            <person name="Wang S."/>
            <person name="Luo L."/>
            <person name="She Z."/>
            <person name="Ming Y."/>
            <person name="Huang W."/>
            <person name="Zhang S."/>
            <person name="Huang B."/>
            <person name="Zhang Y."/>
            <person name="Qu T."/>
            <person name="Ni P."/>
            <person name="Miao G."/>
            <person name="Wang J."/>
            <person name="Wang Q."/>
            <person name="Steinberg C.E."/>
            <person name="Wang H."/>
            <person name="Li N."/>
            <person name="Qian L."/>
            <person name="Zhang G."/>
            <person name="Li Y."/>
            <person name="Yang H."/>
            <person name="Liu X."/>
            <person name="Wang J."/>
            <person name="Yin Y."/>
            <person name="Wang J."/>
        </authorList>
    </citation>
    <scope>NUCLEOTIDE SEQUENCE [LARGE SCALE GENOMIC DNA]</scope>
    <source>
        <strain evidence="2">05x7-T-G4-1.051#20</strain>
    </source>
</reference>
<dbReference type="Gene3D" id="2.10.25.10">
    <property type="entry name" value="Laminin"/>
    <property type="match status" value="1"/>
</dbReference>
<dbReference type="HOGENOM" id="CLU_362583_0_0_1"/>
<proteinExistence type="predicted"/>
<keyword evidence="1" id="KW-0245">EGF-like domain</keyword>
<evidence type="ECO:0000313" key="2">
    <source>
        <dbReference type="EMBL" id="EKC22546.1"/>
    </source>
</evidence>
<evidence type="ECO:0000256" key="1">
    <source>
        <dbReference type="PROSITE-ProRule" id="PRU00076"/>
    </source>
</evidence>
<gene>
    <name evidence="2" type="ORF">CGI_10002067</name>
</gene>
<protein>
    <submittedName>
        <fullName evidence="2">Uncharacterized protein</fullName>
    </submittedName>
</protein>
<dbReference type="InterPro" id="IPR000742">
    <property type="entry name" value="EGF"/>
</dbReference>
<accession>K1QLN9</accession>
<keyword evidence="1" id="KW-1015">Disulfide bond</keyword>